<dbReference type="Pfam" id="PF03982">
    <property type="entry name" value="DAGAT"/>
    <property type="match status" value="1"/>
</dbReference>
<dbReference type="GO" id="GO:0016020">
    <property type="term" value="C:membrane"/>
    <property type="evidence" value="ECO:0007669"/>
    <property type="project" value="TreeGrafter"/>
</dbReference>
<evidence type="ECO:0000256" key="2">
    <source>
        <dbReference type="ARBA" id="ARBA00023315"/>
    </source>
</evidence>
<dbReference type="EMBL" id="MLAW01000012">
    <property type="protein sequence ID" value="OJJ25858.1"/>
    <property type="molecule type" value="Genomic_DNA"/>
</dbReference>
<dbReference type="PIRSF" id="PIRSF016753">
    <property type="entry name" value="P_lipid/glycerol_ac_tran_prd"/>
    <property type="match status" value="1"/>
</dbReference>
<dbReference type="STRING" id="1925591.BI308_08970"/>
<comment type="caution">
    <text evidence="3">The sequence shown here is derived from an EMBL/GenBank/DDBJ whole genome shotgun (WGS) entry which is preliminary data.</text>
</comment>
<dbReference type="GO" id="GO:0008374">
    <property type="term" value="F:O-acyltransferase activity"/>
    <property type="evidence" value="ECO:0007669"/>
    <property type="project" value="InterPro"/>
</dbReference>
<name>A0A1L9QT66_9CYAN</name>
<dbReference type="CDD" id="cd07987">
    <property type="entry name" value="LPLAT_MGAT-like"/>
    <property type="match status" value="1"/>
</dbReference>
<dbReference type="PANTHER" id="PTHR22753:SF14">
    <property type="entry name" value="MONOACYLGLYCEROL_DIACYLGLYCEROL O-ACYLTRANSFERASE"/>
    <property type="match status" value="1"/>
</dbReference>
<evidence type="ECO:0000313" key="3">
    <source>
        <dbReference type="EMBL" id="OJJ25858.1"/>
    </source>
</evidence>
<keyword evidence="2 3" id="KW-0012">Acyltransferase</keyword>
<proteinExistence type="predicted"/>
<evidence type="ECO:0000313" key="4">
    <source>
        <dbReference type="Proteomes" id="UP000183940"/>
    </source>
</evidence>
<dbReference type="SUPFAM" id="SSF69593">
    <property type="entry name" value="Glycerol-3-phosphate (1)-acyltransferase"/>
    <property type="match status" value="1"/>
</dbReference>
<dbReference type="Proteomes" id="UP000183940">
    <property type="component" value="Unassembled WGS sequence"/>
</dbReference>
<dbReference type="InterPro" id="IPR007130">
    <property type="entry name" value="DAGAT"/>
</dbReference>
<protein>
    <submittedName>
        <fullName evidence="3">Glycerol acyltransferase</fullName>
    </submittedName>
</protein>
<accession>A0A1L9QT66</accession>
<organism evidence="3 4">
    <name type="scientific">Roseofilum reptotaenium AO1-A</name>
    <dbReference type="NCBI Taxonomy" id="1925591"/>
    <lineage>
        <taxon>Bacteria</taxon>
        <taxon>Bacillati</taxon>
        <taxon>Cyanobacteriota</taxon>
        <taxon>Cyanophyceae</taxon>
        <taxon>Desertifilales</taxon>
        <taxon>Desertifilaceae</taxon>
        <taxon>Roseofilum</taxon>
    </lineage>
</organism>
<reference evidence="3" key="1">
    <citation type="submission" date="2016-10" db="EMBL/GenBank/DDBJ databases">
        <title>CRISPR-Cas defence system in Roseofilum reptotaenium: evidence of a bacteriophage-cyanobacterium arms race in the coral black band disease.</title>
        <authorList>
            <person name="Buerger P."/>
            <person name="Wood-Charlson E.M."/>
            <person name="Weynberg K.D."/>
            <person name="Willis B."/>
            <person name="Van Oppen M.J."/>
        </authorList>
    </citation>
    <scope>NUCLEOTIDE SEQUENCE [LARGE SCALE GENOMIC DNA]</scope>
    <source>
        <strain evidence="3">AO1-A</strain>
    </source>
</reference>
<sequence>MTNTLHQKPGDGWSLDERKPQVIESWMSVWGWFYQYYFRVQTEGWHHIPRDEQVLIVGSHNGGLVSPDMVMMIYDWFRHFGTQRLVYGLMHRHIWELNPALAKEAVAVGAVRANPKMAIAAFQKGASVLVYPGGAQDVFRPHSQRNQIQFAGRKGFIKLALRQNIPIIPAISYGAHDTLMVLGDIYPLMKQLHEWGMPWVYDIDPEVFPIYLGLPWGIAFGPLPHIPLPIQIHTRICQPIRFPNYGRKAASDFDYVESCYQQVLSTMQTELDQLITHIIP</sequence>
<evidence type="ECO:0000256" key="1">
    <source>
        <dbReference type="ARBA" id="ARBA00022679"/>
    </source>
</evidence>
<dbReference type="AlphaFoldDB" id="A0A1L9QT66"/>
<keyword evidence="1" id="KW-0808">Transferase</keyword>
<keyword evidence="4" id="KW-1185">Reference proteome</keyword>
<gene>
    <name evidence="3" type="ORF">BI308_08970</name>
</gene>
<dbReference type="PANTHER" id="PTHR22753">
    <property type="entry name" value="TRANSMEMBRANE PROTEIN 68"/>
    <property type="match status" value="1"/>
</dbReference>
<dbReference type="InterPro" id="IPR016676">
    <property type="entry name" value="P_lipid/glycerol_AcTrfase_prd"/>
</dbReference>